<dbReference type="PANTHER" id="PTHR11054">
    <property type="entry name" value="6-PHOSPHOGLUCONOLACTONASE"/>
    <property type="match status" value="1"/>
</dbReference>
<comment type="pathway">
    <text evidence="3 8">Carbohydrate degradation; pentose phosphate pathway; D-ribulose 5-phosphate from D-glucose 6-phosphate (oxidative stage): step 2/3.</text>
</comment>
<evidence type="ECO:0000256" key="8">
    <source>
        <dbReference type="RuleBase" id="RU365095"/>
    </source>
</evidence>
<evidence type="ECO:0000256" key="6">
    <source>
        <dbReference type="ARBA" id="ARBA00020337"/>
    </source>
</evidence>
<dbReference type="EC" id="3.1.1.31" evidence="5 8"/>
<evidence type="ECO:0000259" key="9">
    <source>
        <dbReference type="Pfam" id="PF01182"/>
    </source>
</evidence>
<sequence>MRSEIQRFQSLDELSVTSAEYICQIAQQAVAEHGHFTMALSGGNTPRTLYELLAQEPYIHTIPWSETHLFWGDERAVPVEHPDSNAAMVSQALIKHIPIPLHNVYRIPTEGNTPEEAAAHYESLLHEMLPVFASSPHIPGIPVFDLILLGLGKDGHTASLFPDSPVLNESSRWVSATPVPSMQPPVRRITLTFPVLNAAKVVLFLVSGQEKHEIVNTIIEHPDQARSLYPAAHVRPEGILRWFIV</sequence>
<reference evidence="10 11" key="1">
    <citation type="submission" date="2017-10" db="EMBL/GenBank/DDBJ databases">
        <title>Novel microbial diversity and functional potential in the marine mammal oral microbiome.</title>
        <authorList>
            <person name="Dudek N.K."/>
            <person name="Sun C.L."/>
            <person name="Burstein D."/>
            <person name="Kantor R.S."/>
            <person name="Aliaga Goltsman D.S."/>
            <person name="Bik E.M."/>
            <person name="Thomas B.C."/>
            <person name="Banfield J.F."/>
            <person name="Relman D.A."/>
        </authorList>
    </citation>
    <scope>NUCLEOTIDE SEQUENCE [LARGE SCALE GENOMIC DNA]</scope>
    <source>
        <strain evidence="10">DOLJORAL78_47_16</strain>
    </source>
</reference>
<comment type="function">
    <text evidence="2 8">Hydrolysis of 6-phosphogluconolactone to 6-phosphogluconate.</text>
</comment>
<dbReference type="Proteomes" id="UP000230821">
    <property type="component" value="Unassembled WGS sequence"/>
</dbReference>
<evidence type="ECO:0000256" key="7">
    <source>
        <dbReference type="ARBA" id="ARBA00022801"/>
    </source>
</evidence>
<dbReference type="InterPro" id="IPR006148">
    <property type="entry name" value="Glc/Gal-6P_isomerase"/>
</dbReference>
<dbReference type="AlphaFoldDB" id="A0A2G6KD51"/>
<dbReference type="GO" id="GO:0017057">
    <property type="term" value="F:6-phosphogluconolactonase activity"/>
    <property type="evidence" value="ECO:0007669"/>
    <property type="project" value="UniProtKB-UniRule"/>
</dbReference>
<dbReference type="Pfam" id="PF01182">
    <property type="entry name" value="Glucosamine_iso"/>
    <property type="match status" value="1"/>
</dbReference>
<evidence type="ECO:0000256" key="2">
    <source>
        <dbReference type="ARBA" id="ARBA00002681"/>
    </source>
</evidence>
<dbReference type="NCBIfam" id="TIGR01198">
    <property type="entry name" value="pgl"/>
    <property type="match status" value="1"/>
</dbReference>
<dbReference type="FunFam" id="3.40.50.1360:FF:000005">
    <property type="entry name" value="6-phosphogluconolactonase"/>
    <property type="match status" value="1"/>
</dbReference>
<evidence type="ECO:0000313" key="11">
    <source>
        <dbReference type="Proteomes" id="UP000230821"/>
    </source>
</evidence>
<proteinExistence type="inferred from homology"/>
<comment type="caution">
    <text evidence="10">The sequence shown here is derived from an EMBL/GenBank/DDBJ whole genome shotgun (WGS) entry which is preliminary data.</text>
</comment>
<dbReference type="CDD" id="cd01400">
    <property type="entry name" value="6PGL"/>
    <property type="match status" value="1"/>
</dbReference>
<dbReference type="InterPro" id="IPR039104">
    <property type="entry name" value="6PGL"/>
</dbReference>
<gene>
    <name evidence="8 10" type="primary">pgl</name>
    <name evidence="10" type="ORF">CSA56_10890</name>
</gene>
<protein>
    <recommendedName>
        <fullName evidence="6 8">6-phosphogluconolactonase</fullName>
        <shortName evidence="8">6PGL</shortName>
        <ecNumber evidence="5 8">3.1.1.31</ecNumber>
    </recommendedName>
</protein>
<dbReference type="EMBL" id="PDSK01000096">
    <property type="protein sequence ID" value="PIE33614.1"/>
    <property type="molecule type" value="Genomic_DNA"/>
</dbReference>
<evidence type="ECO:0000256" key="5">
    <source>
        <dbReference type="ARBA" id="ARBA00013198"/>
    </source>
</evidence>
<dbReference type="Gene3D" id="3.40.50.1360">
    <property type="match status" value="1"/>
</dbReference>
<dbReference type="GO" id="GO:0005975">
    <property type="term" value="P:carbohydrate metabolic process"/>
    <property type="evidence" value="ECO:0007669"/>
    <property type="project" value="UniProtKB-UniRule"/>
</dbReference>
<evidence type="ECO:0000256" key="4">
    <source>
        <dbReference type="ARBA" id="ARBA00010662"/>
    </source>
</evidence>
<dbReference type="PANTHER" id="PTHR11054:SF0">
    <property type="entry name" value="6-PHOSPHOGLUCONOLACTONASE"/>
    <property type="match status" value="1"/>
</dbReference>
<dbReference type="SUPFAM" id="SSF100950">
    <property type="entry name" value="NagB/RpiA/CoA transferase-like"/>
    <property type="match status" value="1"/>
</dbReference>
<name>A0A2G6KD51_9BACT</name>
<evidence type="ECO:0000256" key="1">
    <source>
        <dbReference type="ARBA" id="ARBA00000832"/>
    </source>
</evidence>
<dbReference type="UniPathway" id="UPA00115">
    <property type="reaction ID" value="UER00409"/>
</dbReference>
<feature type="domain" description="Glucosamine/galactosamine-6-phosphate isomerase" evidence="9">
    <location>
        <begin position="12"/>
        <end position="237"/>
    </location>
</feature>
<evidence type="ECO:0000313" key="10">
    <source>
        <dbReference type="EMBL" id="PIE33614.1"/>
    </source>
</evidence>
<comment type="catalytic activity">
    <reaction evidence="1 8">
        <text>6-phospho-D-glucono-1,5-lactone + H2O = 6-phospho-D-gluconate + H(+)</text>
        <dbReference type="Rhea" id="RHEA:12556"/>
        <dbReference type="ChEBI" id="CHEBI:15377"/>
        <dbReference type="ChEBI" id="CHEBI:15378"/>
        <dbReference type="ChEBI" id="CHEBI:57955"/>
        <dbReference type="ChEBI" id="CHEBI:58759"/>
        <dbReference type="EC" id="3.1.1.31"/>
    </reaction>
</comment>
<dbReference type="InterPro" id="IPR037171">
    <property type="entry name" value="NagB/RpiA_transferase-like"/>
</dbReference>
<comment type="similarity">
    <text evidence="4 8">Belongs to the glucosamine/galactosamine-6-phosphate isomerase family. 6-phosphogluconolactonase subfamily.</text>
</comment>
<keyword evidence="7 8" id="KW-0378">Hydrolase</keyword>
<evidence type="ECO:0000256" key="3">
    <source>
        <dbReference type="ARBA" id="ARBA00004961"/>
    </source>
</evidence>
<organism evidence="10 11">
    <name type="scientific">candidate division KSB3 bacterium</name>
    <dbReference type="NCBI Taxonomy" id="2044937"/>
    <lineage>
        <taxon>Bacteria</taxon>
        <taxon>candidate division KSB3</taxon>
    </lineage>
</organism>
<accession>A0A2G6KD51</accession>
<dbReference type="InterPro" id="IPR005900">
    <property type="entry name" value="6-phosphogluconolactonase_DevB"/>
</dbReference>
<dbReference type="GO" id="GO:0006098">
    <property type="term" value="P:pentose-phosphate shunt"/>
    <property type="evidence" value="ECO:0007669"/>
    <property type="project" value="UniProtKB-UniPathway"/>
</dbReference>